<gene>
    <name evidence="1" type="ORF">J2793_006914</name>
</gene>
<dbReference type="AlphaFoldDB" id="A0AB73IN77"/>
<evidence type="ECO:0000313" key="1">
    <source>
        <dbReference type="EMBL" id="MDP9651439.1"/>
    </source>
</evidence>
<accession>A0AB73IN77</accession>
<dbReference type="RefSeq" id="WP_392396050.1">
    <property type="nucleotide sequence ID" value="NZ_JAURTK010000020.1"/>
</dbReference>
<evidence type="ECO:0000313" key="2">
    <source>
        <dbReference type="Proteomes" id="UP001229486"/>
    </source>
</evidence>
<comment type="caution">
    <text evidence="1">The sequence shown here is derived from an EMBL/GenBank/DDBJ whole genome shotgun (WGS) entry which is preliminary data.</text>
</comment>
<organism evidence="1 2">
    <name type="scientific">Paraburkholderia caledonica</name>
    <dbReference type="NCBI Taxonomy" id="134536"/>
    <lineage>
        <taxon>Bacteria</taxon>
        <taxon>Pseudomonadati</taxon>
        <taxon>Pseudomonadota</taxon>
        <taxon>Betaproteobacteria</taxon>
        <taxon>Burkholderiales</taxon>
        <taxon>Burkholderiaceae</taxon>
        <taxon>Paraburkholderia</taxon>
    </lineage>
</organism>
<sequence>MRFRKPKCLVDLCKRKLFNIRLFLFLSILCDVEHALASVDLPHRLPELRQDYVAEPRFCSALSKLLVRARGRYPQAAYLAELPLPPLLESGIRYPDWLSDNNPAVINFPTGGTRFFWTPSFDGGAARLVAVQSTPLGSHGDYVTSVWVALPGRLFSMKTYKRADGSEDEIAPDPKDVALLIDFSTDNQWIPRYPVASLANGLMRFSNGRHENSAAEQIVKGEFGILHAQEAVKFAGKVYFVAGAPMRGPTVAYRLNMDGTTEIECVAHWKQ</sequence>
<protein>
    <submittedName>
        <fullName evidence="1">Uncharacterized protein</fullName>
    </submittedName>
</protein>
<dbReference type="EMBL" id="JAURTK010000020">
    <property type="protein sequence ID" value="MDP9651439.1"/>
    <property type="molecule type" value="Genomic_DNA"/>
</dbReference>
<reference evidence="1" key="1">
    <citation type="submission" date="2023-07" db="EMBL/GenBank/DDBJ databases">
        <title>Sorghum-associated microbial communities from plants grown in Nebraska, USA.</title>
        <authorList>
            <person name="Schachtman D."/>
        </authorList>
    </citation>
    <scope>NUCLEOTIDE SEQUENCE</scope>
    <source>
        <strain evidence="1">DS1061</strain>
    </source>
</reference>
<dbReference type="Proteomes" id="UP001229486">
    <property type="component" value="Unassembled WGS sequence"/>
</dbReference>
<proteinExistence type="predicted"/>
<name>A0AB73IN77_9BURK</name>